<feature type="compositionally biased region" description="Polar residues" evidence="1">
    <location>
        <begin position="175"/>
        <end position="185"/>
    </location>
</feature>
<dbReference type="PANTHER" id="PTHR34686:SF1">
    <property type="entry name" value="MATERNAL EFFECT EMBRYO ARREST 59"/>
    <property type="match status" value="1"/>
</dbReference>
<dbReference type="AlphaFoldDB" id="A0A498KI65"/>
<dbReference type="PANTHER" id="PTHR34686">
    <property type="entry name" value="MATERNAL EFFECT EMBRYO ARREST PROTEIN"/>
    <property type="match status" value="1"/>
</dbReference>
<dbReference type="Proteomes" id="UP000290289">
    <property type="component" value="Chromosome 2"/>
</dbReference>
<dbReference type="Gramene" id="mRNA:MD02G0154300">
    <property type="protein sequence ID" value="mRNA:MD02G0154300"/>
    <property type="gene ID" value="MD02G0154300"/>
</dbReference>
<accession>A0A498KI65</accession>
<name>A0A498KI65_MALDO</name>
<feature type="region of interest" description="Disordered" evidence="1">
    <location>
        <begin position="1"/>
        <end position="25"/>
    </location>
</feature>
<evidence type="ECO:0000256" key="1">
    <source>
        <dbReference type="SAM" id="MobiDB-lite"/>
    </source>
</evidence>
<proteinExistence type="predicted"/>
<dbReference type="GO" id="GO:0009793">
    <property type="term" value="P:embryo development ending in seed dormancy"/>
    <property type="evidence" value="ECO:0007669"/>
    <property type="project" value="EnsemblPlants"/>
</dbReference>
<dbReference type="OrthoDB" id="1615585at2759"/>
<protein>
    <submittedName>
        <fullName evidence="2">Uncharacterized protein</fullName>
    </submittedName>
</protein>
<feature type="compositionally biased region" description="Polar residues" evidence="1">
    <location>
        <begin position="10"/>
        <end position="21"/>
    </location>
</feature>
<feature type="region of interest" description="Disordered" evidence="1">
    <location>
        <begin position="59"/>
        <end position="83"/>
    </location>
</feature>
<organism evidence="2 3">
    <name type="scientific">Malus domestica</name>
    <name type="common">Apple</name>
    <name type="synonym">Pyrus malus</name>
    <dbReference type="NCBI Taxonomy" id="3750"/>
    <lineage>
        <taxon>Eukaryota</taxon>
        <taxon>Viridiplantae</taxon>
        <taxon>Streptophyta</taxon>
        <taxon>Embryophyta</taxon>
        <taxon>Tracheophyta</taxon>
        <taxon>Spermatophyta</taxon>
        <taxon>Magnoliopsida</taxon>
        <taxon>eudicotyledons</taxon>
        <taxon>Gunneridae</taxon>
        <taxon>Pentapetalae</taxon>
        <taxon>rosids</taxon>
        <taxon>fabids</taxon>
        <taxon>Rosales</taxon>
        <taxon>Rosaceae</taxon>
        <taxon>Amygdaloideae</taxon>
        <taxon>Maleae</taxon>
        <taxon>Malus</taxon>
    </lineage>
</organism>
<gene>
    <name evidence="2" type="ORF">DVH24_026242</name>
</gene>
<dbReference type="EMBL" id="RDQH01000328">
    <property type="protein sequence ID" value="RXI07106.1"/>
    <property type="molecule type" value="Genomic_DNA"/>
</dbReference>
<feature type="region of interest" description="Disordered" evidence="1">
    <location>
        <begin position="162"/>
        <end position="197"/>
    </location>
</feature>
<dbReference type="SMR" id="A0A498KI65"/>
<evidence type="ECO:0000313" key="3">
    <source>
        <dbReference type="Proteomes" id="UP000290289"/>
    </source>
</evidence>
<evidence type="ECO:0000313" key="2">
    <source>
        <dbReference type="EMBL" id="RXI07106.1"/>
    </source>
</evidence>
<comment type="caution">
    <text evidence="2">The sequence shown here is derived from an EMBL/GenBank/DDBJ whole genome shotgun (WGS) entry which is preliminary data.</text>
</comment>
<reference evidence="2 3" key="1">
    <citation type="submission" date="2018-10" db="EMBL/GenBank/DDBJ databases">
        <title>A high-quality apple genome assembly.</title>
        <authorList>
            <person name="Hu J."/>
        </authorList>
    </citation>
    <scope>NUCLEOTIDE SEQUENCE [LARGE SCALE GENOMIC DNA]</scope>
    <source>
        <strain evidence="3">cv. HFTH1</strain>
        <tissue evidence="2">Young leaf</tissue>
    </source>
</reference>
<keyword evidence="3" id="KW-1185">Reference proteome</keyword>
<sequence>MSSVRIPVSQYGSTANSNQNGRKIKPLMVVGQMKPVKPSRSDEVLSPDEQLKIAEQVRAQFDSAAPKRPIKPSRSDPDSNPVPYFVVDQQPTIPELDKFRSLESQSAAVILSAQGDPTVEDEFVDTEYYKELNSIDKQHHTTGTGFIRAVREEGSEVDGLHLHLPESHARVGSKIKSNPATNDWTPRNDDDDDDAWI</sequence>